<dbReference type="Proteomes" id="UP001589814">
    <property type="component" value="Unassembled WGS sequence"/>
</dbReference>
<dbReference type="InterPro" id="IPR006035">
    <property type="entry name" value="Ureohydrolase"/>
</dbReference>
<gene>
    <name evidence="5" type="ORF">ACFFHW_03335</name>
</gene>
<dbReference type="Pfam" id="PF00491">
    <property type="entry name" value="Arginase"/>
    <property type="match status" value="1"/>
</dbReference>
<dbReference type="PANTHER" id="PTHR43782:SF3">
    <property type="entry name" value="ARGINASE"/>
    <property type="match status" value="1"/>
</dbReference>
<evidence type="ECO:0000313" key="5">
    <source>
        <dbReference type="EMBL" id="MFC0267042.1"/>
    </source>
</evidence>
<name>A0ABV6G204_9GAMM</name>
<keyword evidence="2 5" id="KW-0378">Hydrolase</keyword>
<keyword evidence="3" id="KW-0464">Manganese</keyword>
<organism evidence="5 6">
    <name type="scientific">Kushneria aurantia</name>
    <dbReference type="NCBI Taxonomy" id="504092"/>
    <lineage>
        <taxon>Bacteria</taxon>
        <taxon>Pseudomonadati</taxon>
        <taxon>Pseudomonadota</taxon>
        <taxon>Gammaproteobacteria</taxon>
        <taxon>Oceanospirillales</taxon>
        <taxon>Halomonadaceae</taxon>
        <taxon>Kushneria</taxon>
    </lineage>
</organism>
<dbReference type="RefSeq" id="WP_019949879.1">
    <property type="nucleotide sequence ID" value="NZ_JBHLVX010000013.1"/>
</dbReference>
<keyword evidence="6" id="KW-1185">Reference proteome</keyword>
<dbReference type="EC" id="3.5.3.-" evidence="5"/>
<dbReference type="EMBL" id="JBHLVX010000013">
    <property type="protein sequence ID" value="MFC0267042.1"/>
    <property type="molecule type" value="Genomic_DNA"/>
</dbReference>
<proteinExistence type="inferred from homology"/>
<accession>A0ABV6G204</accession>
<dbReference type="PROSITE" id="PS51409">
    <property type="entry name" value="ARGINASE_2"/>
    <property type="match status" value="1"/>
</dbReference>
<sequence length="252" mass="27023">MAGAQRLAQTLAGRLDTTFTKVGTPRTPLDADWQAQLASALPELRQLAETLTLRLVEGHKPLAVLPRCAAALATLPVIARHHPDACLIWLDAHGDLNTPASSVSGYLGGMVLTAAAELWDSGLGSGWRLDQVVLADGRELDQAELALITQYDIRHLTSESLTPEALSQAIGNRPVYLHLDCDLLAPGLMPTEYSVAGGPDLAQLYALCSAIGHHELIGLEVAEFEEQPDFAMAEAAEALCDALAPVYERLYR</sequence>
<comment type="caution">
    <text evidence="5">The sequence shown here is derived from an EMBL/GenBank/DDBJ whole genome shotgun (WGS) entry which is preliminary data.</text>
</comment>
<dbReference type="Gene3D" id="3.40.800.10">
    <property type="entry name" value="Ureohydrolase domain"/>
    <property type="match status" value="1"/>
</dbReference>
<keyword evidence="1" id="KW-0479">Metal-binding</keyword>
<comment type="similarity">
    <text evidence="4">Belongs to the arginase family.</text>
</comment>
<dbReference type="PANTHER" id="PTHR43782">
    <property type="entry name" value="ARGINASE"/>
    <property type="match status" value="1"/>
</dbReference>
<evidence type="ECO:0000256" key="4">
    <source>
        <dbReference type="PROSITE-ProRule" id="PRU00742"/>
    </source>
</evidence>
<evidence type="ECO:0000256" key="1">
    <source>
        <dbReference type="ARBA" id="ARBA00022723"/>
    </source>
</evidence>
<evidence type="ECO:0000256" key="3">
    <source>
        <dbReference type="ARBA" id="ARBA00023211"/>
    </source>
</evidence>
<dbReference type="InterPro" id="IPR023696">
    <property type="entry name" value="Ureohydrolase_dom_sf"/>
</dbReference>
<reference evidence="5 6" key="1">
    <citation type="submission" date="2024-09" db="EMBL/GenBank/DDBJ databases">
        <authorList>
            <person name="Sun Q."/>
            <person name="Mori K."/>
        </authorList>
    </citation>
    <scope>NUCLEOTIDE SEQUENCE [LARGE SCALE GENOMIC DNA]</scope>
    <source>
        <strain evidence="5 6">CCM 7415</strain>
    </source>
</reference>
<protein>
    <submittedName>
        <fullName evidence="5">Arginase family protein</fullName>
        <ecNumber evidence="5">3.5.3.-</ecNumber>
    </submittedName>
</protein>
<dbReference type="SUPFAM" id="SSF52768">
    <property type="entry name" value="Arginase/deacetylase"/>
    <property type="match status" value="1"/>
</dbReference>
<evidence type="ECO:0000313" key="6">
    <source>
        <dbReference type="Proteomes" id="UP001589814"/>
    </source>
</evidence>
<evidence type="ECO:0000256" key="2">
    <source>
        <dbReference type="ARBA" id="ARBA00022801"/>
    </source>
</evidence>
<dbReference type="CDD" id="cd09999">
    <property type="entry name" value="Arginase-like_1"/>
    <property type="match status" value="1"/>
</dbReference>
<dbReference type="GO" id="GO:0016787">
    <property type="term" value="F:hydrolase activity"/>
    <property type="evidence" value="ECO:0007669"/>
    <property type="project" value="UniProtKB-KW"/>
</dbReference>